<dbReference type="PANTHER" id="PTHR43649:SF31">
    <property type="entry name" value="SN-GLYCEROL-3-PHOSPHATE-BINDING PERIPLASMIC PROTEIN UGPB"/>
    <property type="match status" value="1"/>
</dbReference>
<dbReference type="Gene3D" id="3.40.190.10">
    <property type="entry name" value="Periplasmic binding protein-like II"/>
    <property type="match status" value="1"/>
</dbReference>
<dbReference type="KEGG" id="sxn:IAG42_04235"/>
<proteinExistence type="inferred from homology"/>
<evidence type="ECO:0000256" key="1">
    <source>
        <dbReference type="ARBA" id="ARBA00008520"/>
    </source>
</evidence>
<keyword evidence="4" id="KW-1185">Reference proteome</keyword>
<protein>
    <submittedName>
        <fullName evidence="3">Sugar ABC transporter substrate-binding protein</fullName>
    </submittedName>
</protein>
<dbReference type="Proteomes" id="UP000516428">
    <property type="component" value="Chromosome"/>
</dbReference>
<organism evidence="3 4">
    <name type="scientific">Streptomyces xanthii</name>
    <dbReference type="NCBI Taxonomy" id="2768069"/>
    <lineage>
        <taxon>Bacteria</taxon>
        <taxon>Bacillati</taxon>
        <taxon>Actinomycetota</taxon>
        <taxon>Actinomycetes</taxon>
        <taxon>Kitasatosporales</taxon>
        <taxon>Streptomycetaceae</taxon>
        <taxon>Streptomyces</taxon>
    </lineage>
</organism>
<dbReference type="AlphaFoldDB" id="A0A7H1B2F7"/>
<gene>
    <name evidence="3" type="ORF">IAG42_04235</name>
</gene>
<reference evidence="3 4" key="1">
    <citation type="submission" date="2020-09" db="EMBL/GenBank/DDBJ databases">
        <title>A novel species.</title>
        <authorList>
            <person name="Gao J."/>
        </authorList>
    </citation>
    <scope>NUCLEOTIDE SEQUENCE [LARGE SCALE GENOMIC DNA]</scope>
    <source>
        <strain evidence="3 4">CRXT-Y-14</strain>
    </source>
</reference>
<feature type="chain" id="PRO_5029001022" evidence="2">
    <location>
        <begin position="22"/>
        <end position="549"/>
    </location>
</feature>
<dbReference type="PROSITE" id="PS51257">
    <property type="entry name" value="PROKAR_LIPOPROTEIN"/>
    <property type="match status" value="1"/>
</dbReference>
<feature type="signal peptide" evidence="2">
    <location>
        <begin position="1"/>
        <end position="21"/>
    </location>
</feature>
<dbReference type="PANTHER" id="PTHR43649">
    <property type="entry name" value="ARABINOSE-BINDING PROTEIN-RELATED"/>
    <property type="match status" value="1"/>
</dbReference>
<sequence length="549" mass="59193">MSTGVSRRRFLGLSTAVAAGAASSFLTGCGSSTAGKGEAASAKVKLPAYVPFTGVKPDLPPNAKGLSAGFLSYPKELAQSVAKVPGDGSKVSMLTEIWVQPPLPKGSNAHWKQVSSKLGVDLSAILGTDPGYEEKFPAIVAGGDLPDLMWIPPNQGLQHIAQLLESKMADITEYVSGDAVKDYPNLANMTPAHWKTAVVNGKIWGAPSPYPALGQVYGGNPKIWAKADGFSAQSTEEFMDKCKEVTGGNTWALEPIYGNAVSVLSQCYGAPNKWGRDKSGKVTFWMESEQYLEALNFVVKLKKAGVFYPGDPKMADAYLKLAQGRIGACVYANPTGARKDTRTNDPALAAEILIPFDADGAKANAHYHAFGTIGYTAIKKGSEKRVRMMLEILNYLAAPYGTKEREFLEFGAEGSDFTYDDKGFPQRTKKGKQEVEGLWSGLATATTAPFVLAPSVFPGSHGVQDVKDMYGVEQELLRTAVQNATVGHYSDAYTEHYGRLSTEANDLVNDIVAGRRKISEWKPFWSEWGPKGLDKMKQEFQKSLEAGDA</sequence>
<dbReference type="PROSITE" id="PS51318">
    <property type="entry name" value="TAT"/>
    <property type="match status" value="1"/>
</dbReference>
<name>A0A7H1B2F7_9ACTN</name>
<dbReference type="SUPFAM" id="SSF53850">
    <property type="entry name" value="Periplasmic binding protein-like II"/>
    <property type="match status" value="1"/>
</dbReference>
<dbReference type="EMBL" id="CP061281">
    <property type="protein sequence ID" value="QNS02912.1"/>
    <property type="molecule type" value="Genomic_DNA"/>
</dbReference>
<evidence type="ECO:0000256" key="2">
    <source>
        <dbReference type="SAM" id="SignalP"/>
    </source>
</evidence>
<comment type="similarity">
    <text evidence="1">Belongs to the bacterial solute-binding protein 1 family.</text>
</comment>
<accession>A0A7H1B2F7</accession>
<dbReference type="InterPro" id="IPR006311">
    <property type="entry name" value="TAT_signal"/>
</dbReference>
<keyword evidence="2" id="KW-0732">Signal</keyword>
<dbReference type="InterPro" id="IPR050490">
    <property type="entry name" value="Bact_solute-bd_prot1"/>
</dbReference>
<dbReference type="RefSeq" id="WP_188335667.1">
    <property type="nucleotide sequence ID" value="NZ_CP061281.1"/>
</dbReference>
<evidence type="ECO:0000313" key="4">
    <source>
        <dbReference type="Proteomes" id="UP000516428"/>
    </source>
</evidence>
<evidence type="ECO:0000313" key="3">
    <source>
        <dbReference type="EMBL" id="QNS02912.1"/>
    </source>
</evidence>